<reference evidence="9 10" key="1">
    <citation type="submission" date="2018-05" db="EMBL/GenBank/DDBJ databases">
        <title>Evolution of GPA BGCs.</title>
        <authorList>
            <person name="Waglechner N."/>
            <person name="Wright G.D."/>
        </authorList>
    </citation>
    <scope>NUCLEOTIDE SEQUENCE [LARGE SCALE GENOMIC DNA]</scope>
    <source>
        <strain evidence="9 10">A82846</strain>
    </source>
</reference>
<evidence type="ECO:0000256" key="1">
    <source>
        <dbReference type="ARBA" id="ARBA00012493"/>
    </source>
</evidence>
<dbReference type="GO" id="GO:0046872">
    <property type="term" value="F:metal ion binding"/>
    <property type="evidence" value="ECO:0007669"/>
    <property type="project" value="UniProtKB-KW"/>
</dbReference>
<dbReference type="InterPro" id="IPR000477">
    <property type="entry name" value="RT_dom"/>
</dbReference>
<sequence length="366" mass="40108">MADLLVSHSPRQPFGSLHDLARQIAAFPPLPEPPAPEPPRPKKSLDLQALLDVTASELDWLADARGWNKRAGQPLWHYRSQWVGTSTGGLRLIEAPKPRLAEAQRRIARHLDLPVHEAAHGFRKGRSALTYAAPHAGKPLVVRMDLEGFFVSVTGPRVRALLHEYEHATALAGLLTTRTPLKVIHSAPKTSGDPGIRRRLLARLAHQHLPQGAPSSPAVANAVAYRLDCRLHGLAKALGADYTRYADDLAFSGPQTLPLYRLLPGVVTIARDEGFRVRPDKTSIAGQHQRQKLAGLVVNTAPAVPRAEYDALKALLHNCVRTGPQAQNRAGHSDFQAYVRGRIEWVAAGHPARGAKLRELFSQVTW</sequence>
<keyword evidence="3" id="KW-0548">Nucleotidyltransferase</keyword>
<keyword evidence="5" id="KW-0460">Magnesium</keyword>
<proteinExistence type="predicted"/>
<keyword evidence="6 9" id="KW-0695">RNA-directed DNA polymerase</keyword>
<dbReference type="InterPro" id="IPR051083">
    <property type="entry name" value="GrpII_Intron_Splice-Mob/Def"/>
</dbReference>
<dbReference type="Pfam" id="PF00078">
    <property type="entry name" value="RVT_1"/>
    <property type="match status" value="1"/>
</dbReference>
<evidence type="ECO:0000256" key="7">
    <source>
        <dbReference type="ARBA" id="ARBA00048173"/>
    </source>
</evidence>
<comment type="catalytic activity">
    <reaction evidence="7">
        <text>DNA(n) + a 2'-deoxyribonucleoside 5'-triphosphate = DNA(n+1) + diphosphate</text>
        <dbReference type="Rhea" id="RHEA:22508"/>
        <dbReference type="Rhea" id="RHEA-COMP:17339"/>
        <dbReference type="Rhea" id="RHEA-COMP:17340"/>
        <dbReference type="ChEBI" id="CHEBI:33019"/>
        <dbReference type="ChEBI" id="CHEBI:61560"/>
        <dbReference type="ChEBI" id="CHEBI:173112"/>
        <dbReference type="EC" id="2.7.7.49"/>
    </reaction>
</comment>
<dbReference type="GO" id="GO:0003723">
    <property type="term" value="F:RNA binding"/>
    <property type="evidence" value="ECO:0007669"/>
    <property type="project" value="InterPro"/>
</dbReference>
<dbReference type="PANTHER" id="PTHR34047">
    <property type="entry name" value="NUCLEAR INTRON MATURASE 1, MITOCHONDRIAL-RELATED"/>
    <property type="match status" value="1"/>
</dbReference>
<dbReference type="PROSITE" id="PS50878">
    <property type="entry name" value="RT_POL"/>
    <property type="match status" value="1"/>
</dbReference>
<evidence type="ECO:0000256" key="2">
    <source>
        <dbReference type="ARBA" id="ARBA00022679"/>
    </source>
</evidence>
<evidence type="ECO:0000256" key="5">
    <source>
        <dbReference type="ARBA" id="ARBA00022842"/>
    </source>
</evidence>
<evidence type="ECO:0000256" key="6">
    <source>
        <dbReference type="ARBA" id="ARBA00022918"/>
    </source>
</evidence>
<dbReference type="AlphaFoldDB" id="A0A428Y320"/>
<organism evidence="9 10">
    <name type="scientific">Kibdelosporangium aridum</name>
    <dbReference type="NCBI Taxonomy" id="2030"/>
    <lineage>
        <taxon>Bacteria</taxon>
        <taxon>Bacillati</taxon>
        <taxon>Actinomycetota</taxon>
        <taxon>Actinomycetes</taxon>
        <taxon>Pseudonocardiales</taxon>
        <taxon>Pseudonocardiaceae</taxon>
        <taxon>Kibdelosporangium</taxon>
    </lineage>
</organism>
<dbReference type="PRINTS" id="PR00866">
    <property type="entry name" value="RNADNAPOLMS"/>
</dbReference>
<name>A0A428Y320_KIBAR</name>
<dbReference type="InterPro" id="IPR000123">
    <property type="entry name" value="Reverse_transcriptase_msDNA"/>
</dbReference>
<dbReference type="CDD" id="cd03487">
    <property type="entry name" value="RT_Bac_retron_II"/>
    <property type="match status" value="1"/>
</dbReference>
<keyword evidence="2" id="KW-0808">Transferase</keyword>
<accession>A0A428Y320</accession>
<evidence type="ECO:0000256" key="4">
    <source>
        <dbReference type="ARBA" id="ARBA00022723"/>
    </source>
</evidence>
<evidence type="ECO:0000256" key="3">
    <source>
        <dbReference type="ARBA" id="ARBA00022695"/>
    </source>
</evidence>
<dbReference type="PANTHER" id="PTHR34047:SF7">
    <property type="entry name" value="RNA-DIRECTED DNA POLYMERASE"/>
    <property type="match status" value="1"/>
</dbReference>
<gene>
    <name evidence="9" type="ORF">DMH04_53425</name>
</gene>
<dbReference type="Proteomes" id="UP000287547">
    <property type="component" value="Unassembled WGS sequence"/>
</dbReference>
<evidence type="ECO:0000313" key="10">
    <source>
        <dbReference type="Proteomes" id="UP000287547"/>
    </source>
</evidence>
<feature type="domain" description="Reverse transcriptase" evidence="8">
    <location>
        <begin position="64"/>
        <end position="298"/>
    </location>
</feature>
<protein>
    <recommendedName>
        <fullName evidence="1">RNA-directed DNA polymerase</fullName>
        <ecNumber evidence="1">2.7.7.49</ecNumber>
    </recommendedName>
</protein>
<evidence type="ECO:0000313" key="9">
    <source>
        <dbReference type="EMBL" id="RSM61961.1"/>
    </source>
</evidence>
<dbReference type="GO" id="GO:0003964">
    <property type="term" value="F:RNA-directed DNA polymerase activity"/>
    <property type="evidence" value="ECO:0007669"/>
    <property type="project" value="UniProtKB-KW"/>
</dbReference>
<evidence type="ECO:0000259" key="8">
    <source>
        <dbReference type="PROSITE" id="PS50878"/>
    </source>
</evidence>
<comment type="caution">
    <text evidence="9">The sequence shown here is derived from an EMBL/GenBank/DDBJ whole genome shotgun (WGS) entry which is preliminary data.</text>
</comment>
<dbReference type="EMBL" id="QHKI01000110">
    <property type="protein sequence ID" value="RSM61961.1"/>
    <property type="molecule type" value="Genomic_DNA"/>
</dbReference>
<keyword evidence="4" id="KW-0479">Metal-binding</keyword>
<dbReference type="OrthoDB" id="1550386at2"/>
<dbReference type="EC" id="2.7.7.49" evidence="1"/>